<name>A0A1N7P6W7_9RHOB</name>
<feature type="chain" id="PRO_5012839960" evidence="1">
    <location>
        <begin position="20"/>
        <end position="171"/>
    </location>
</feature>
<keyword evidence="4" id="KW-1185">Reference proteome</keyword>
<evidence type="ECO:0000313" key="3">
    <source>
        <dbReference type="EMBL" id="SIT06189.1"/>
    </source>
</evidence>
<sequence>MYKSFFCAVLAAFPLTAQADEAFPIHYDGQVLDRCLANTVPEARRDCIGKAADACMQATPEGASNAGMGLCAGFEHDDWDARLNAAYQSLMAVEKAQDADMADLGSSVPQMAPALQEMQRAWIAYRDAACTYEVSQWGGGTGSGPAWAFCTMQMTGEQTLVLLARLADKGQ</sequence>
<accession>A0A1N7P6W7</accession>
<proteinExistence type="predicted"/>
<dbReference type="AlphaFoldDB" id="A0A1N7P6W7"/>
<dbReference type="Pfam" id="PF07007">
    <property type="entry name" value="LprI"/>
    <property type="match status" value="1"/>
</dbReference>
<dbReference type="OrthoDB" id="7340239at2"/>
<keyword evidence="1" id="KW-0732">Signal</keyword>
<dbReference type="STRING" id="453582.SAMN05421580_109100"/>
<dbReference type="RefSeq" id="WP_076485618.1">
    <property type="nucleotide sequence ID" value="NZ_FTOG01000009.1"/>
</dbReference>
<reference evidence="4" key="1">
    <citation type="submission" date="2017-01" db="EMBL/GenBank/DDBJ databases">
        <authorList>
            <person name="Varghese N."/>
            <person name="Submissions S."/>
        </authorList>
    </citation>
    <scope>NUCLEOTIDE SEQUENCE [LARGE SCALE GENOMIC DNA]</scope>
    <source>
        <strain evidence="4">DSM 19945</strain>
    </source>
</reference>
<evidence type="ECO:0000259" key="2">
    <source>
        <dbReference type="Pfam" id="PF07007"/>
    </source>
</evidence>
<dbReference type="Gene3D" id="1.20.1270.180">
    <property type="match status" value="1"/>
</dbReference>
<gene>
    <name evidence="3" type="ORF">SAMN05421580_109100</name>
</gene>
<dbReference type="InterPro" id="IPR009739">
    <property type="entry name" value="LprI-like_N"/>
</dbReference>
<dbReference type="EMBL" id="FTOG01000009">
    <property type="protein sequence ID" value="SIT06189.1"/>
    <property type="molecule type" value="Genomic_DNA"/>
</dbReference>
<feature type="signal peptide" evidence="1">
    <location>
        <begin position="1"/>
        <end position="19"/>
    </location>
</feature>
<feature type="domain" description="Lysozyme inhibitor LprI-like N-terminal" evidence="2">
    <location>
        <begin position="55"/>
        <end position="160"/>
    </location>
</feature>
<organism evidence="3 4">
    <name type="scientific">Rhodobacter aestuarii</name>
    <dbReference type="NCBI Taxonomy" id="453582"/>
    <lineage>
        <taxon>Bacteria</taxon>
        <taxon>Pseudomonadati</taxon>
        <taxon>Pseudomonadota</taxon>
        <taxon>Alphaproteobacteria</taxon>
        <taxon>Rhodobacterales</taxon>
        <taxon>Rhodobacter group</taxon>
        <taxon>Rhodobacter</taxon>
    </lineage>
</organism>
<evidence type="ECO:0000256" key="1">
    <source>
        <dbReference type="SAM" id="SignalP"/>
    </source>
</evidence>
<dbReference type="Proteomes" id="UP000186221">
    <property type="component" value="Unassembled WGS sequence"/>
</dbReference>
<protein>
    <submittedName>
        <fullName evidence="3">Uncharacterized conserved protein YecT, DUF1311 family</fullName>
    </submittedName>
</protein>
<evidence type="ECO:0000313" key="4">
    <source>
        <dbReference type="Proteomes" id="UP000186221"/>
    </source>
</evidence>